<evidence type="ECO:0000313" key="2">
    <source>
        <dbReference type="EMBL" id="QBE97820.1"/>
    </source>
</evidence>
<feature type="domain" description="LUD" evidence="1">
    <location>
        <begin position="14"/>
        <end position="205"/>
    </location>
</feature>
<reference evidence="2 3" key="1">
    <citation type="submission" date="2019-01" db="EMBL/GenBank/DDBJ databases">
        <title>PMF-metabolizing Aryl O-demethylase.</title>
        <authorList>
            <person name="Kim M."/>
        </authorList>
    </citation>
    <scope>NUCLEOTIDE SEQUENCE [LARGE SCALE GENOMIC DNA]</scope>
    <source>
        <strain evidence="2 3">PMF1</strain>
    </source>
</reference>
<evidence type="ECO:0000313" key="3">
    <source>
        <dbReference type="Proteomes" id="UP000289794"/>
    </source>
</evidence>
<dbReference type="InterPro" id="IPR009501">
    <property type="entry name" value="UCP020269"/>
</dbReference>
<dbReference type="Proteomes" id="UP000289794">
    <property type="component" value="Chromosome"/>
</dbReference>
<sequence length="211" mass="23101">MSFQTESYANTAKTIITNLEKRNMKGYYCKNAREARELICQLIPHSSTVTWGGSETLVETGVMDALKKEDYILLDRKDAKTPEEARALYGKIVTADYFLTGTNAITLDGELINVDGMGNRVACLITGPQHVIIVAGMNKVSVSEEDGIRRVRNIAAPPNSIRVGANTPCSKTGVCGDCQSPDCICCQTVITRRSRVKDRITVILIGESYGF</sequence>
<dbReference type="RefSeq" id="WP_130181455.1">
    <property type="nucleotide sequence ID" value="NZ_CP035945.1"/>
</dbReference>
<dbReference type="EMBL" id="CP035945">
    <property type="protein sequence ID" value="QBE97820.1"/>
    <property type="molecule type" value="Genomic_DNA"/>
</dbReference>
<dbReference type="InterPro" id="IPR003741">
    <property type="entry name" value="LUD_dom"/>
</dbReference>
<gene>
    <name evidence="2" type="ORF">PMF13cell1_03383</name>
</gene>
<dbReference type="KEGG" id="bpro:PMF13cell1_03383"/>
<dbReference type="PIRSF" id="PIRSF020269">
    <property type="entry name" value="DUF1121"/>
    <property type="match status" value="1"/>
</dbReference>
<dbReference type="PANTHER" id="PTHR36179:SF2">
    <property type="entry name" value="LUD DOMAIN-CONTAINING PROTEIN"/>
    <property type="match status" value="1"/>
</dbReference>
<evidence type="ECO:0000259" key="1">
    <source>
        <dbReference type="Pfam" id="PF02589"/>
    </source>
</evidence>
<protein>
    <recommendedName>
        <fullName evidence="1">LUD domain-containing protein</fullName>
    </recommendedName>
</protein>
<dbReference type="Pfam" id="PF02589">
    <property type="entry name" value="LUD_dom"/>
    <property type="match status" value="1"/>
</dbReference>
<dbReference type="PANTHER" id="PTHR36179">
    <property type="entry name" value="LUD_DOM DOMAIN-CONTAINING PROTEIN"/>
    <property type="match status" value="1"/>
</dbReference>
<dbReference type="AlphaFoldDB" id="A0A4P6M2D4"/>
<accession>A0A4P6M2D4</accession>
<proteinExistence type="predicted"/>
<organism evidence="2 3">
    <name type="scientific">Blautia producta</name>
    <dbReference type="NCBI Taxonomy" id="33035"/>
    <lineage>
        <taxon>Bacteria</taxon>
        <taxon>Bacillati</taxon>
        <taxon>Bacillota</taxon>
        <taxon>Clostridia</taxon>
        <taxon>Lachnospirales</taxon>
        <taxon>Lachnospiraceae</taxon>
        <taxon>Blautia</taxon>
    </lineage>
</organism>
<name>A0A4P6M2D4_9FIRM</name>